<accession>A0ABU1K502</accession>
<dbReference type="RefSeq" id="WP_309727564.1">
    <property type="nucleotide sequence ID" value="NZ_JAVDQA010000002.1"/>
</dbReference>
<evidence type="ECO:0000256" key="4">
    <source>
        <dbReference type="ARBA" id="ARBA00022679"/>
    </source>
</evidence>
<organism evidence="7 8">
    <name type="scientific">Mesonia maritima</name>
    <dbReference type="NCBI Taxonomy" id="1793873"/>
    <lineage>
        <taxon>Bacteria</taxon>
        <taxon>Pseudomonadati</taxon>
        <taxon>Bacteroidota</taxon>
        <taxon>Flavobacteriia</taxon>
        <taxon>Flavobacteriales</taxon>
        <taxon>Flavobacteriaceae</taxon>
        <taxon>Mesonia</taxon>
    </lineage>
</organism>
<dbReference type="InterPro" id="IPR012327">
    <property type="entry name" value="MeTrfase_D12"/>
</dbReference>
<proteinExistence type="inferred from homology"/>
<dbReference type="Gene3D" id="1.10.1020.10">
    <property type="entry name" value="Adenine-specific Methyltransferase, Domain 2"/>
    <property type="match status" value="1"/>
</dbReference>
<keyword evidence="5" id="KW-0949">S-adenosyl-L-methionine</keyword>
<dbReference type="Proteomes" id="UP001257659">
    <property type="component" value="Unassembled WGS sequence"/>
</dbReference>
<evidence type="ECO:0000256" key="6">
    <source>
        <dbReference type="ARBA" id="ARBA00047942"/>
    </source>
</evidence>
<keyword evidence="3 7" id="KW-0489">Methyltransferase</keyword>
<dbReference type="Gene3D" id="3.40.50.150">
    <property type="entry name" value="Vaccinia Virus protein VP39"/>
    <property type="match status" value="1"/>
</dbReference>
<dbReference type="PRINTS" id="PR00505">
    <property type="entry name" value="D12N6MTFRASE"/>
</dbReference>
<dbReference type="PANTHER" id="PTHR30481">
    <property type="entry name" value="DNA ADENINE METHYLASE"/>
    <property type="match status" value="1"/>
</dbReference>
<dbReference type="SUPFAM" id="SSF53335">
    <property type="entry name" value="S-adenosyl-L-methionine-dependent methyltransferases"/>
    <property type="match status" value="1"/>
</dbReference>
<keyword evidence="8" id="KW-1185">Reference proteome</keyword>
<dbReference type="PANTHER" id="PTHR30481:SF3">
    <property type="entry name" value="DNA ADENINE METHYLASE"/>
    <property type="match status" value="1"/>
</dbReference>
<dbReference type="GO" id="GO:0009007">
    <property type="term" value="F:site-specific DNA-methyltransferase (adenine-specific) activity"/>
    <property type="evidence" value="ECO:0007669"/>
    <property type="project" value="UniProtKB-EC"/>
</dbReference>
<dbReference type="PIRSF" id="PIRSF000398">
    <property type="entry name" value="M_m6A_EcoRV"/>
    <property type="match status" value="1"/>
</dbReference>
<protein>
    <recommendedName>
        <fullName evidence="2">site-specific DNA-methyltransferase (adenine-specific)</fullName>
        <ecNumber evidence="2">2.1.1.72</ecNumber>
    </recommendedName>
</protein>
<evidence type="ECO:0000256" key="1">
    <source>
        <dbReference type="ARBA" id="ARBA00006594"/>
    </source>
</evidence>
<dbReference type="NCBIfam" id="TIGR00571">
    <property type="entry name" value="dam"/>
    <property type="match status" value="1"/>
</dbReference>
<comment type="similarity">
    <text evidence="1">Belongs to the N(4)/N(6)-methyltransferase family.</text>
</comment>
<dbReference type="InterPro" id="IPR012263">
    <property type="entry name" value="M_m6A_EcoRV"/>
</dbReference>
<evidence type="ECO:0000313" key="8">
    <source>
        <dbReference type="Proteomes" id="UP001257659"/>
    </source>
</evidence>
<dbReference type="GO" id="GO:0032259">
    <property type="term" value="P:methylation"/>
    <property type="evidence" value="ECO:0007669"/>
    <property type="project" value="UniProtKB-KW"/>
</dbReference>
<dbReference type="InterPro" id="IPR029063">
    <property type="entry name" value="SAM-dependent_MTases_sf"/>
</dbReference>
<dbReference type="EC" id="2.1.1.72" evidence="2"/>
<reference evidence="7 8" key="1">
    <citation type="submission" date="2023-07" db="EMBL/GenBank/DDBJ databases">
        <title>Genomic Encyclopedia of Type Strains, Phase IV (KMG-IV): sequencing the most valuable type-strain genomes for metagenomic binning, comparative biology and taxonomic classification.</title>
        <authorList>
            <person name="Goeker M."/>
        </authorList>
    </citation>
    <scope>NUCLEOTIDE SEQUENCE [LARGE SCALE GENOMIC DNA]</scope>
    <source>
        <strain evidence="7 8">DSM 102814</strain>
    </source>
</reference>
<gene>
    <name evidence="7" type="ORF">GGR31_001300</name>
</gene>
<comment type="catalytic activity">
    <reaction evidence="6">
        <text>a 2'-deoxyadenosine in DNA + S-adenosyl-L-methionine = an N(6)-methyl-2'-deoxyadenosine in DNA + S-adenosyl-L-homocysteine + H(+)</text>
        <dbReference type="Rhea" id="RHEA:15197"/>
        <dbReference type="Rhea" id="RHEA-COMP:12418"/>
        <dbReference type="Rhea" id="RHEA-COMP:12419"/>
        <dbReference type="ChEBI" id="CHEBI:15378"/>
        <dbReference type="ChEBI" id="CHEBI:57856"/>
        <dbReference type="ChEBI" id="CHEBI:59789"/>
        <dbReference type="ChEBI" id="CHEBI:90615"/>
        <dbReference type="ChEBI" id="CHEBI:90616"/>
        <dbReference type="EC" id="2.1.1.72"/>
    </reaction>
</comment>
<evidence type="ECO:0000313" key="7">
    <source>
        <dbReference type="EMBL" id="MDR6300669.1"/>
    </source>
</evidence>
<sequence>MIENKATDASPILRWAGGKNWLVKHINKLIPENFNNYHEPFIGGASIFLAVNPSNNTYISDLNKDLIDTYKAVKENPKNVIDNLKTFENTKEFYYHLREQELNNEYAKAARFIYLNQTSFNGIYRVNLKGKYNVPYGHRTKNFIEEEKIYRLSERFLNSTIEWGDFEINKDYIQERDLVFLDPPYTVSHNKNGFIKYNQRLFSLEDQYRLSEYIDFIKNRNAYYILTNAAHEKVKEIFHKGDKRFVKNRASLIGGNNSKRGIIEEYIFTNI</sequence>
<dbReference type="InterPro" id="IPR023095">
    <property type="entry name" value="Ade_MeTrfase_dom_2"/>
</dbReference>
<evidence type="ECO:0000256" key="2">
    <source>
        <dbReference type="ARBA" id="ARBA00011900"/>
    </source>
</evidence>
<name>A0ABU1K502_9FLAO</name>
<evidence type="ECO:0000256" key="5">
    <source>
        <dbReference type="ARBA" id="ARBA00022691"/>
    </source>
</evidence>
<dbReference type="Pfam" id="PF02086">
    <property type="entry name" value="MethyltransfD12"/>
    <property type="match status" value="1"/>
</dbReference>
<dbReference type="EMBL" id="JAVDQA010000002">
    <property type="protein sequence ID" value="MDR6300669.1"/>
    <property type="molecule type" value="Genomic_DNA"/>
</dbReference>
<evidence type="ECO:0000256" key="3">
    <source>
        <dbReference type="ARBA" id="ARBA00022603"/>
    </source>
</evidence>
<comment type="caution">
    <text evidence="7">The sequence shown here is derived from an EMBL/GenBank/DDBJ whole genome shotgun (WGS) entry which is preliminary data.</text>
</comment>
<keyword evidence="4 7" id="KW-0808">Transferase</keyword>